<organism evidence="1">
    <name type="scientific">Podoviridae sp. ctW0z17</name>
    <dbReference type="NCBI Taxonomy" id="2825254"/>
    <lineage>
        <taxon>Viruses</taxon>
        <taxon>Duplodnaviria</taxon>
        <taxon>Heunggongvirae</taxon>
        <taxon>Uroviricota</taxon>
        <taxon>Caudoviricetes</taxon>
    </lineage>
</organism>
<reference evidence="1" key="1">
    <citation type="journal article" date="2021" name="Proc. Natl. Acad. Sci. U.S.A.">
        <title>A Catalog of Tens of Thousands of Viruses from Human Metagenomes Reveals Hidden Associations with Chronic Diseases.</title>
        <authorList>
            <person name="Tisza M.J."/>
            <person name="Buck C.B."/>
        </authorList>
    </citation>
    <scope>NUCLEOTIDE SEQUENCE</scope>
    <source>
        <strain evidence="1">CtW0z17</strain>
    </source>
</reference>
<dbReference type="EMBL" id="BK016161">
    <property type="protein sequence ID" value="DAF99178.1"/>
    <property type="molecule type" value="Genomic_DNA"/>
</dbReference>
<sequence length="197" mass="22424">MDKVEICNIALNHIGVATIERLDEASEPARVCRRCYDYVRQAVLRKFPWTFATRSVQLAALQDVPPNWKYAYRYPADAVCLRMMYNEHFCGLPRDNQYKIVSDKQGKAIYTNIGNAWIEYTVDVTDADLYDAQFVEAFGWKLAAEIAYALTGKLDLTQMCIQAYNAYFAEASSTDADEEHLLDPHIDRLAAARFTGA</sequence>
<evidence type="ECO:0000313" key="1">
    <source>
        <dbReference type="EMBL" id="DAF99178.1"/>
    </source>
</evidence>
<accession>A0A8S5UXQ2</accession>
<name>A0A8S5UXQ2_9CAUD</name>
<proteinExistence type="predicted"/>
<protein>
    <submittedName>
        <fullName evidence="1">Tail tubular protein</fullName>
    </submittedName>
</protein>